<dbReference type="Pfam" id="PF13692">
    <property type="entry name" value="Glyco_trans_1_4"/>
    <property type="match status" value="1"/>
</dbReference>
<keyword evidence="2" id="KW-1185">Reference proteome</keyword>
<reference evidence="1 2" key="1">
    <citation type="submission" date="2023-10" db="EMBL/GenBank/DDBJ databases">
        <authorList>
            <person name="Venkata Ramana C."/>
            <person name="Sasikala C."/>
            <person name="Dhurka M."/>
        </authorList>
    </citation>
    <scope>NUCLEOTIDE SEQUENCE [LARGE SCALE GENOMIC DNA]</scope>
    <source>
        <strain evidence="1 2">KCTC 32151</strain>
    </source>
</reference>
<evidence type="ECO:0000313" key="1">
    <source>
        <dbReference type="EMBL" id="MDV6228031.1"/>
    </source>
</evidence>
<dbReference type="Gene3D" id="3.40.50.2000">
    <property type="entry name" value="Glycogen Phosphorylase B"/>
    <property type="match status" value="1"/>
</dbReference>
<dbReference type="RefSeq" id="WP_317562076.1">
    <property type="nucleotide sequence ID" value="NZ_JAWLIP010000008.1"/>
</dbReference>
<dbReference type="SUPFAM" id="SSF53756">
    <property type="entry name" value="UDP-Glycosyltransferase/glycogen phosphorylase"/>
    <property type="match status" value="1"/>
</dbReference>
<comment type="caution">
    <text evidence="1">The sequence shown here is derived from an EMBL/GenBank/DDBJ whole genome shotgun (WGS) entry which is preliminary data.</text>
</comment>
<accession>A0ABU4AP58</accession>
<evidence type="ECO:0000313" key="2">
    <source>
        <dbReference type="Proteomes" id="UP001185659"/>
    </source>
</evidence>
<sequence>MHLVFATSIVPDGTPKSGYEIANAAILGALSRAGCRVSVMGFAWQGREACSIADDTVVLGEMDPRTEAAGGLQKLRWLARAMTRNMTFSSAKMLLASTAQVRAALDGLGPVDGVIFNSVQFAGAFREIFAHLPNIYVAHNVEYVSAEQSARAARSPIARFMFGREAKLLKTLEAQLCADAHFIYTLSEDDRQVLGVADDRRSAVLPLVAHAPVEVTGDERRTDYDAALIGTWSWAPNRIGLDWFLEQVVPHLPDDFRIAVAGDAPPSLAQEHPRIAFVGRVPDAVEFVRSGKVVPLISRAGTGVQLKTIETFELGLPSVATQSALRGISYKPENCTLADEPRAFADALVRAAGSPVDLDGRTFHEEQRNALDKAVLHGLQQSGFGRQNEAA</sequence>
<gene>
    <name evidence="1" type="ORF">R2G56_17180</name>
</gene>
<proteinExistence type="predicted"/>
<dbReference type="EMBL" id="JAWLIP010000008">
    <property type="protein sequence ID" value="MDV6228031.1"/>
    <property type="molecule type" value="Genomic_DNA"/>
</dbReference>
<protein>
    <submittedName>
        <fullName evidence="1">Glycosyltransferase family 4 protein</fullName>
    </submittedName>
</protein>
<organism evidence="1 2">
    <name type="scientific">Nitratireductor aquimarinus</name>
    <dbReference type="NCBI Taxonomy" id="889300"/>
    <lineage>
        <taxon>Bacteria</taxon>
        <taxon>Pseudomonadati</taxon>
        <taxon>Pseudomonadota</taxon>
        <taxon>Alphaproteobacteria</taxon>
        <taxon>Hyphomicrobiales</taxon>
        <taxon>Phyllobacteriaceae</taxon>
        <taxon>Nitratireductor</taxon>
    </lineage>
</organism>
<name>A0ABU4AP58_9HYPH</name>
<dbReference type="Proteomes" id="UP001185659">
    <property type="component" value="Unassembled WGS sequence"/>
</dbReference>